<evidence type="ECO:0000313" key="2">
    <source>
        <dbReference type="EMBL" id="MBD1262858.1"/>
    </source>
</evidence>
<evidence type="ECO:0000313" key="3">
    <source>
        <dbReference type="EMBL" id="PWK20174.1"/>
    </source>
</evidence>
<dbReference type="AlphaFoldDB" id="A0A316DQB3"/>
<evidence type="ECO:0000313" key="5">
    <source>
        <dbReference type="Proteomes" id="UP000651837"/>
    </source>
</evidence>
<dbReference type="RefSeq" id="WP_170117908.1">
    <property type="nucleotide sequence ID" value="NZ_JACWLN010000014.1"/>
</dbReference>
<dbReference type="EMBL" id="QGGQ01000014">
    <property type="protein sequence ID" value="PWK20174.1"/>
    <property type="molecule type" value="Genomic_DNA"/>
</dbReference>
<name>A0A316DQB3_9FLAO</name>
<dbReference type="EMBL" id="JACWLN010000014">
    <property type="protein sequence ID" value="MBD1262858.1"/>
    <property type="molecule type" value="Genomic_DNA"/>
</dbReference>
<protein>
    <submittedName>
        <fullName evidence="2">DUF4251 domain-containing protein</fullName>
    </submittedName>
    <submittedName>
        <fullName evidence="3">Uncharacterized protein DUF4251</fullName>
    </submittedName>
</protein>
<evidence type="ECO:0000256" key="1">
    <source>
        <dbReference type="SAM" id="SignalP"/>
    </source>
</evidence>
<comment type="caution">
    <text evidence="3">The sequence shown here is derived from an EMBL/GenBank/DDBJ whole genome shotgun (WGS) entry which is preliminary data.</text>
</comment>
<dbReference type="Proteomes" id="UP000651837">
    <property type="component" value="Unassembled WGS sequence"/>
</dbReference>
<dbReference type="Pfam" id="PF14059">
    <property type="entry name" value="DUF4251"/>
    <property type="match status" value="1"/>
</dbReference>
<accession>A0A316DQB3</accession>
<organism evidence="3 4">
    <name type="scientific">Maribacter polysiphoniae</name>
    <dbReference type="NCBI Taxonomy" id="429344"/>
    <lineage>
        <taxon>Bacteria</taxon>
        <taxon>Pseudomonadati</taxon>
        <taxon>Bacteroidota</taxon>
        <taxon>Flavobacteriia</taxon>
        <taxon>Flavobacteriales</taxon>
        <taxon>Flavobacteriaceae</taxon>
        <taxon>Maribacter</taxon>
    </lineage>
</organism>
<reference evidence="2 5" key="2">
    <citation type="submission" date="2020-07" db="EMBL/GenBank/DDBJ databases">
        <title>The draft genome sequence of Maribacter polysiphoniae KCTC 22021.</title>
        <authorList>
            <person name="Mu L."/>
        </authorList>
    </citation>
    <scope>NUCLEOTIDE SEQUENCE [LARGE SCALE GENOMIC DNA]</scope>
    <source>
        <strain evidence="2 5">KCTC 22021</strain>
    </source>
</reference>
<gene>
    <name evidence="2" type="ORF">HZY62_19835</name>
    <name evidence="3" type="ORF">LX92_04117</name>
</gene>
<feature type="chain" id="PRO_5016344160" evidence="1">
    <location>
        <begin position="28"/>
        <end position="192"/>
    </location>
</feature>
<keyword evidence="1" id="KW-0732">Signal</keyword>
<dbReference type="Proteomes" id="UP000245667">
    <property type="component" value="Unassembled WGS sequence"/>
</dbReference>
<keyword evidence="5" id="KW-1185">Reference proteome</keyword>
<proteinExistence type="predicted"/>
<feature type="signal peptide" evidence="1">
    <location>
        <begin position="1"/>
        <end position="27"/>
    </location>
</feature>
<sequence length="192" mass="21316">MKKIKHLVVLGLTVVVFWACNSTQSAGAIALKTEQFEALKELVATKSFTIDVKTAHPMQTQAVTQVTMALLRNTGNTAGRIDVTGDYIKVMQDSVKGSLSYFGEVQVVSTMNPQDAGIHFEGEPTTYEVTENSKKQYLKIEFDVKGKAESYEVIMTLYPNKKATVFVNSAYRNSIRYDGDIIANEDQEKTKS</sequence>
<dbReference type="InterPro" id="IPR025347">
    <property type="entry name" value="DUF4251"/>
</dbReference>
<reference evidence="3 4" key="1">
    <citation type="submission" date="2018-05" db="EMBL/GenBank/DDBJ databases">
        <title>Genomic Encyclopedia of Archaeal and Bacterial Type Strains, Phase II (KMG-II): from individual species to whole genera.</title>
        <authorList>
            <person name="Goeker M."/>
        </authorList>
    </citation>
    <scope>NUCLEOTIDE SEQUENCE [LARGE SCALE GENOMIC DNA]</scope>
    <source>
        <strain evidence="3 4">DSM 23514</strain>
    </source>
</reference>
<evidence type="ECO:0000313" key="4">
    <source>
        <dbReference type="Proteomes" id="UP000245667"/>
    </source>
</evidence>
<dbReference type="Gene3D" id="2.40.128.410">
    <property type="match status" value="1"/>
</dbReference>